<keyword evidence="9" id="KW-0812">Transmembrane</keyword>
<evidence type="ECO:0000256" key="1">
    <source>
        <dbReference type="ARBA" id="ARBA00004370"/>
    </source>
</evidence>
<evidence type="ECO:0000256" key="7">
    <source>
        <dbReference type="PROSITE-ProRule" id="PRU00124"/>
    </source>
</evidence>
<feature type="chain" id="PRO_5041214859" evidence="10">
    <location>
        <begin position="25"/>
        <end position="533"/>
    </location>
</feature>
<comment type="subcellular location">
    <subcellularLocation>
        <location evidence="1">Membrane</location>
    </subcellularLocation>
</comment>
<dbReference type="GO" id="GO:0005886">
    <property type="term" value="C:plasma membrane"/>
    <property type="evidence" value="ECO:0007669"/>
    <property type="project" value="TreeGrafter"/>
</dbReference>
<evidence type="ECO:0000256" key="4">
    <source>
        <dbReference type="ARBA" id="ARBA00023136"/>
    </source>
</evidence>
<dbReference type="SMART" id="SM00765">
    <property type="entry name" value="MANEC"/>
    <property type="match status" value="1"/>
</dbReference>
<evidence type="ECO:0000256" key="9">
    <source>
        <dbReference type="SAM" id="Phobius"/>
    </source>
</evidence>
<organism evidence="13 14">
    <name type="scientific">Merluccius polli</name>
    <name type="common">Benguela hake</name>
    <name type="synonym">Merluccius cadenati</name>
    <dbReference type="NCBI Taxonomy" id="89951"/>
    <lineage>
        <taxon>Eukaryota</taxon>
        <taxon>Metazoa</taxon>
        <taxon>Chordata</taxon>
        <taxon>Craniata</taxon>
        <taxon>Vertebrata</taxon>
        <taxon>Euteleostomi</taxon>
        <taxon>Actinopterygii</taxon>
        <taxon>Neopterygii</taxon>
        <taxon>Teleostei</taxon>
        <taxon>Neoteleostei</taxon>
        <taxon>Acanthomorphata</taxon>
        <taxon>Zeiogadaria</taxon>
        <taxon>Gadariae</taxon>
        <taxon>Gadiformes</taxon>
        <taxon>Gadoidei</taxon>
        <taxon>Merlucciidae</taxon>
        <taxon>Merluccius</taxon>
    </lineage>
</organism>
<dbReference type="GO" id="GO:0008544">
    <property type="term" value="P:epidermis development"/>
    <property type="evidence" value="ECO:0007669"/>
    <property type="project" value="TreeGrafter"/>
</dbReference>
<dbReference type="InterPro" id="IPR002223">
    <property type="entry name" value="Kunitz_BPTI"/>
</dbReference>
<dbReference type="CDD" id="cd22623">
    <property type="entry name" value="Kunitz_HAI1_1-like"/>
    <property type="match status" value="1"/>
</dbReference>
<dbReference type="CDD" id="cd00146">
    <property type="entry name" value="PKD"/>
    <property type="match status" value="1"/>
</dbReference>
<feature type="disulfide bond" evidence="7">
    <location>
        <begin position="336"/>
        <end position="351"/>
    </location>
</feature>
<dbReference type="Pfam" id="PF22352">
    <property type="entry name" value="K319L-like_PKD"/>
    <property type="match status" value="1"/>
</dbReference>
<sequence length="533" mass="58738">MAALLPGPLSPLLLLLSLSSLAAGQDFGERCLAQHKHGRVDFILDADGSVKDGATFLSAPEVTRDKDCVVACCKHDDCNVSFMKRDDGGDEGRIQSCFLFNCLYKKKYVCRFVKKTGYLNYFLDTVYDSDVAVDSNPDQADGPPVANGGSDRVVQPQDGLTLNGIESKDDHGIDSFRWHLVSGNTYAVIEKTNFKDQVIVTNLTSGVYKFQLTVIDTSGQVDSTVVTVLVLTPEQSDHHCMAPAKVGACRGRFPRWHYNGASNKCEMFIYGGCRGNLNNYLTIQECANACEGSEANSKSSRGLPVTPIQGETCGAPCTEGEYTCANGCCLSGGLDCEAEPRCTDGSDKEYCEHCEWGRCKLGVVCIIDHSKINFKFDIRFYSSHVVPPPFQTTPARCTEPLLTGGCRHRFTKWYYDPMQRKCNRFNYGGCHGNDNKFDTEEQCMAMCSGVTEDDVFARKEAYEKMSSEHHPAIMATAILLGIAIIALLAVLGYCFLKGKKRPPQHQRVATNGNQVTTREDTERLVYNSTTKPI</sequence>
<dbReference type="PROSITE" id="PS50068">
    <property type="entry name" value="LDLRA_2"/>
    <property type="match status" value="1"/>
</dbReference>
<dbReference type="SUPFAM" id="SSF57362">
    <property type="entry name" value="BPTI-like"/>
    <property type="match status" value="2"/>
</dbReference>
<dbReference type="InterPro" id="IPR002172">
    <property type="entry name" value="LDrepeatLR_classA_rpt"/>
</dbReference>
<accession>A0AA47NNL3</accession>
<evidence type="ECO:0000259" key="12">
    <source>
        <dbReference type="PROSITE" id="PS50986"/>
    </source>
</evidence>
<feature type="domain" description="BPTI/Kunitz inhibitor" evidence="11">
    <location>
        <begin position="240"/>
        <end position="290"/>
    </location>
</feature>
<dbReference type="Proteomes" id="UP001174136">
    <property type="component" value="Unassembled WGS sequence"/>
</dbReference>
<dbReference type="Gene3D" id="4.10.410.10">
    <property type="entry name" value="Pancreatic trypsin inhibitor Kunitz domain"/>
    <property type="match status" value="2"/>
</dbReference>
<dbReference type="PANTHER" id="PTHR46750:SF1">
    <property type="entry name" value="KUNITZ-TYPE PROTEASE INHIBITOR 1"/>
    <property type="match status" value="1"/>
</dbReference>
<dbReference type="InterPro" id="IPR013783">
    <property type="entry name" value="Ig-like_fold"/>
</dbReference>
<dbReference type="GO" id="GO:0030198">
    <property type="term" value="P:extracellular matrix organization"/>
    <property type="evidence" value="ECO:0007669"/>
    <property type="project" value="TreeGrafter"/>
</dbReference>
<dbReference type="CDD" id="cd22624">
    <property type="entry name" value="Kunitz_HAI1_2-like"/>
    <property type="match status" value="1"/>
</dbReference>
<dbReference type="SMART" id="SM00131">
    <property type="entry name" value="KU"/>
    <property type="match status" value="2"/>
</dbReference>
<evidence type="ECO:0000256" key="6">
    <source>
        <dbReference type="ARBA" id="ARBA00023180"/>
    </source>
</evidence>
<reference evidence="13" key="1">
    <citation type="journal article" date="2023" name="Front. Mar. Sci.">
        <title>A new Merluccius polli reference genome to investigate the effects of global change in West African waters.</title>
        <authorList>
            <person name="Mateo J.L."/>
            <person name="Blanco-Fernandez C."/>
            <person name="Garcia-Vazquez E."/>
            <person name="Machado-Schiaffino G."/>
        </authorList>
    </citation>
    <scope>NUCLEOTIDE SEQUENCE</scope>
    <source>
        <strain evidence="13">C29</strain>
        <tissue evidence="13">Fin</tissue>
    </source>
</reference>
<dbReference type="InterPro" id="IPR036880">
    <property type="entry name" value="Kunitz_BPTI_sf"/>
</dbReference>
<dbReference type="EMBL" id="JAOPHQ010006272">
    <property type="protein sequence ID" value="KAK0132306.1"/>
    <property type="molecule type" value="Genomic_DNA"/>
</dbReference>
<feature type="disulfide bond" evidence="7">
    <location>
        <begin position="317"/>
        <end position="329"/>
    </location>
</feature>
<feature type="signal peptide" evidence="10">
    <location>
        <begin position="1"/>
        <end position="24"/>
    </location>
</feature>
<keyword evidence="2 10" id="KW-0732">Signal</keyword>
<keyword evidence="6" id="KW-0325">Glycoprotein</keyword>
<dbReference type="PROSITE" id="PS50986">
    <property type="entry name" value="MANSC"/>
    <property type="match status" value="1"/>
</dbReference>
<dbReference type="InterPro" id="IPR013980">
    <property type="entry name" value="MANSC_dom"/>
</dbReference>
<dbReference type="PROSITE" id="PS50279">
    <property type="entry name" value="BPTI_KUNITZ_2"/>
    <property type="match status" value="2"/>
</dbReference>
<evidence type="ECO:0000256" key="3">
    <source>
        <dbReference type="ARBA" id="ARBA00022989"/>
    </source>
</evidence>
<dbReference type="GO" id="GO:0060429">
    <property type="term" value="P:epithelium development"/>
    <property type="evidence" value="ECO:0007669"/>
    <property type="project" value="TreeGrafter"/>
</dbReference>
<dbReference type="CDD" id="cd00112">
    <property type="entry name" value="LDLa"/>
    <property type="match status" value="1"/>
</dbReference>
<dbReference type="FunFam" id="4.10.410.10:FF:000006">
    <property type="entry name" value="Serine peptidase inhibitor, Kunitz type 1"/>
    <property type="match status" value="1"/>
</dbReference>
<evidence type="ECO:0000256" key="5">
    <source>
        <dbReference type="ARBA" id="ARBA00023157"/>
    </source>
</evidence>
<evidence type="ECO:0000313" key="13">
    <source>
        <dbReference type="EMBL" id="KAK0132306.1"/>
    </source>
</evidence>
<dbReference type="InterPro" id="IPR011106">
    <property type="entry name" value="MANSC_N"/>
</dbReference>
<feature type="domain" description="BPTI/Kunitz inhibitor" evidence="11">
    <location>
        <begin position="397"/>
        <end position="447"/>
    </location>
</feature>
<dbReference type="Pfam" id="PF00014">
    <property type="entry name" value="Kunitz_BPTI"/>
    <property type="match status" value="2"/>
</dbReference>
<dbReference type="AlphaFoldDB" id="A0AA47NNL3"/>
<dbReference type="Gene3D" id="2.60.40.10">
    <property type="entry name" value="Immunoglobulins"/>
    <property type="match status" value="1"/>
</dbReference>
<name>A0AA47NNL3_MERPO</name>
<protein>
    <submittedName>
        <fullName evidence="13">Kunitz-type protease inhibitor 1</fullName>
    </submittedName>
</protein>
<dbReference type="PROSITE" id="PS00280">
    <property type="entry name" value="BPTI_KUNITZ_1"/>
    <property type="match status" value="2"/>
</dbReference>
<gene>
    <name evidence="13" type="primary">Spint1</name>
    <name evidence="13" type="ORF">N1851_032873</name>
</gene>
<comment type="caution">
    <text evidence="13">The sequence shown here is derived from an EMBL/GenBank/DDBJ whole genome shotgun (WGS) entry which is preliminary data.</text>
</comment>
<evidence type="ECO:0000256" key="10">
    <source>
        <dbReference type="SAM" id="SignalP"/>
    </source>
</evidence>
<proteinExistence type="predicted"/>
<keyword evidence="14" id="KW-1185">Reference proteome</keyword>
<evidence type="ECO:0000313" key="14">
    <source>
        <dbReference type="Proteomes" id="UP001174136"/>
    </source>
</evidence>
<dbReference type="SUPFAM" id="SSF49299">
    <property type="entry name" value="PKD domain"/>
    <property type="match status" value="1"/>
</dbReference>
<keyword evidence="5 7" id="KW-1015">Disulfide bond</keyword>
<feature type="region of interest" description="Disordered" evidence="8">
    <location>
        <begin position="134"/>
        <end position="153"/>
    </location>
</feature>
<dbReference type="InterPro" id="IPR020901">
    <property type="entry name" value="Prtase_inh_Kunz-CS"/>
</dbReference>
<dbReference type="InterPro" id="IPR035986">
    <property type="entry name" value="PKD_dom_sf"/>
</dbReference>
<feature type="disulfide bond" evidence="7">
    <location>
        <begin position="324"/>
        <end position="342"/>
    </location>
</feature>
<evidence type="ECO:0000256" key="2">
    <source>
        <dbReference type="ARBA" id="ARBA00022729"/>
    </source>
</evidence>
<dbReference type="GO" id="GO:0004867">
    <property type="term" value="F:serine-type endopeptidase inhibitor activity"/>
    <property type="evidence" value="ECO:0007669"/>
    <property type="project" value="InterPro"/>
</dbReference>
<dbReference type="FunFam" id="4.10.410.10:FF:000020">
    <property type="entry name" value="Collagen, type VI, alpha 3"/>
    <property type="match status" value="1"/>
</dbReference>
<dbReference type="PRINTS" id="PR00759">
    <property type="entry name" value="BASICPTASE"/>
</dbReference>
<evidence type="ECO:0000256" key="8">
    <source>
        <dbReference type="SAM" id="MobiDB-lite"/>
    </source>
</evidence>
<evidence type="ECO:0000259" key="11">
    <source>
        <dbReference type="PROSITE" id="PS50279"/>
    </source>
</evidence>
<feature type="domain" description="MANSC" evidence="12">
    <location>
        <begin position="38"/>
        <end position="121"/>
    </location>
</feature>
<dbReference type="Pfam" id="PF07502">
    <property type="entry name" value="MANEC"/>
    <property type="match status" value="1"/>
</dbReference>
<keyword evidence="3 9" id="KW-1133">Transmembrane helix</keyword>
<keyword evidence="4 9" id="KW-0472">Membrane</keyword>
<feature type="transmembrane region" description="Helical" evidence="9">
    <location>
        <begin position="472"/>
        <end position="496"/>
    </location>
</feature>
<dbReference type="PANTHER" id="PTHR46750">
    <property type="entry name" value="KUNITZ-TYPE PROTEASE INHIBITOR 1"/>
    <property type="match status" value="1"/>
</dbReference>